<organism evidence="1 2">
    <name type="scientific">Gluconobacter japonicus</name>
    <dbReference type="NCBI Taxonomy" id="376620"/>
    <lineage>
        <taxon>Bacteria</taxon>
        <taxon>Pseudomonadati</taxon>
        <taxon>Pseudomonadota</taxon>
        <taxon>Alphaproteobacteria</taxon>
        <taxon>Acetobacterales</taxon>
        <taxon>Acetobacteraceae</taxon>
        <taxon>Gluconobacter</taxon>
    </lineage>
</organism>
<reference evidence="2" key="1">
    <citation type="journal article" date="2019" name="Int. J. Syst. Evol. Microbiol.">
        <title>The Global Catalogue of Microorganisms (GCM) 10K type strain sequencing project: providing services to taxonomists for standard genome sequencing and annotation.</title>
        <authorList>
            <consortium name="The Broad Institute Genomics Platform"/>
            <consortium name="The Broad Institute Genome Sequencing Center for Infectious Disease"/>
            <person name="Wu L."/>
            <person name="Ma J."/>
        </authorList>
    </citation>
    <scope>NUCLEOTIDE SEQUENCE [LARGE SCALE GENOMIC DNA]</scope>
    <source>
        <strain evidence="2">NBRC 3271</strain>
    </source>
</reference>
<evidence type="ECO:0000313" key="1">
    <source>
        <dbReference type="EMBL" id="GLQ59993.1"/>
    </source>
</evidence>
<proteinExistence type="predicted"/>
<keyword evidence="2" id="KW-1185">Reference proteome</keyword>
<comment type="caution">
    <text evidence="1">The sequence shown here is derived from an EMBL/GenBank/DDBJ whole genome shotgun (WGS) entry which is preliminary data.</text>
</comment>
<protein>
    <submittedName>
        <fullName evidence="1">Uncharacterized protein</fullName>
    </submittedName>
</protein>
<accession>A0ABQ5WJV8</accession>
<dbReference type="Proteomes" id="UP001156613">
    <property type="component" value="Unassembled WGS sequence"/>
</dbReference>
<dbReference type="EMBL" id="BSNT01000062">
    <property type="protein sequence ID" value="GLQ59993.1"/>
    <property type="molecule type" value="Genomic_DNA"/>
</dbReference>
<name>A0ABQ5WJV8_GLUJA</name>
<gene>
    <name evidence="1" type="ORF">GCM10010937_17960</name>
</gene>
<evidence type="ECO:0000313" key="2">
    <source>
        <dbReference type="Proteomes" id="UP001156613"/>
    </source>
</evidence>
<sequence>MAALFDARLHPFHRPVMGLCNKSTQASLHIRAKLRHAETHGIESKMLGMVLDPFLKGASGAGRGGA</sequence>